<name>A0A0G1S199_9BACT</name>
<dbReference type="GO" id="GO:0006508">
    <property type="term" value="P:proteolysis"/>
    <property type="evidence" value="ECO:0007669"/>
    <property type="project" value="InterPro"/>
</dbReference>
<dbReference type="SUPFAM" id="SSF63411">
    <property type="entry name" value="LuxS/MPP-like metallohydrolase"/>
    <property type="match status" value="2"/>
</dbReference>
<feature type="domain" description="Peptidase M16 C-terminal" evidence="4">
    <location>
        <begin position="168"/>
        <end position="341"/>
    </location>
</feature>
<dbReference type="InterPro" id="IPR011765">
    <property type="entry name" value="Pept_M16_N"/>
</dbReference>
<sequence>MKFTKKVLKNGVRFITIPMPASPTVTFMVLVEAGSKYETKKLSGVSHFLEHFVFKGTAKRPKPADLSRELDALGAQYNAFTGQEYTGYYAKAHKDKTEKILDIVADMYLNPTLPSGELEKERGVIIQEINMYEDEPMRHVQDLFMELLYGEQPAGWNIAGTKESVSGLTQKDLAEYRKTHYVGQATTVVVSGAFNMKAMEKRISTLFGKMSDAEKAGKPPVTESQKAPAILVRYKETDQTHLVLGVRAFGTFDKRARILRVLGTILGGGMSSRLFTKLRDELGLCYYVSASPDLYTDHGVFQVAVGADTAKVSAAIKAILVELRRLVDEPVPASELRKAKDFLIGNLYLGLESSDELAQFVGMQEILRKPLKKAEQVVKEIEAVTVTDIQNLARQIFKSENLNFALIGPFKNKQDFEPILKI</sequence>
<proteinExistence type="inferred from homology"/>
<protein>
    <submittedName>
        <fullName evidence="5">Peptidase M16 domain protein</fullName>
    </submittedName>
</protein>
<gene>
    <name evidence="5" type="ORF">UX39_C0005G0028</name>
</gene>
<dbReference type="PANTHER" id="PTHR11851:SF49">
    <property type="entry name" value="MITOCHONDRIAL-PROCESSING PEPTIDASE SUBUNIT ALPHA"/>
    <property type="match status" value="1"/>
</dbReference>
<dbReference type="Gene3D" id="3.30.830.10">
    <property type="entry name" value="Metalloenzyme, LuxS/M16 peptidase-like"/>
    <property type="match status" value="2"/>
</dbReference>
<evidence type="ECO:0000259" key="3">
    <source>
        <dbReference type="Pfam" id="PF00675"/>
    </source>
</evidence>
<dbReference type="InterPro" id="IPR011249">
    <property type="entry name" value="Metalloenz_LuxS/M16"/>
</dbReference>
<dbReference type="AlphaFoldDB" id="A0A0G1S199"/>
<evidence type="ECO:0000313" key="6">
    <source>
        <dbReference type="Proteomes" id="UP000034175"/>
    </source>
</evidence>
<dbReference type="PANTHER" id="PTHR11851">
    <property type="entry name" value="METALLOPROTEASE"/>
    <property type="match status" value="1"/>
</dbReference>
<evidence type="ECO:0000256" key="2">
    <source>
        <dbReference type="RuleBase" id="RU004447"/>
    </source>
</evidence>
<dbReference type="PROSITE" id="PS00143">
    <property type="entry name" value="INSULINASE"/>
    <property type="match status" value="1"/>
</dbReference>
<dbReference type="InterPro" id="IPR050361">
    <property type="entry name" value="MPP/UQCRC_Complex"/>
</dbReference>
<dbReference type="PATRIC" id="fig|1619042.3.peg.266"/>
<evidence type="ECO:0000256" key="1">
    <source>
        <dbReference type="ARBA" id="ARBA00007261"/>
    </source>
</evidence>
<dbReference type="EMBL" id="LCMA01000005">
    <property type="protein sequence ID" value="KKU26990.1"/>
    <property type="molecule type" value="Genomic_DNA"/>
</dbReference>
<reference evidence="5 6" key="1">
    <citation type="journal article" date="2015" name="Nature">
        <title>rRNA introns, odd ribosomes, and small enigmatic genomes across a large radiation of phyla.</title>
        <authorList>
            <person name="Brown C.T."/>
            <person name="Hug L.A."/>
            <person name="Thomas B.C."/>
            <person name="Sharon I."/>
            <person name="Castelle C.J."/>
            <person name="Singh A."/>
            <person name="Wilkins M.J."/>
            <person name="Williams K.H."/>
            <person name="Banfield J.F."/>
        </authorList>
    </citation>
    <scope>NUCLEOTIDE SEQUENCE [LARGE SCALE GENOMIC DNA]</scope>
</reference>
<dbReference type="Pfam" id="PF00675">
    <property type="entry name" value="Peptidase_M16"/>
    <property type="match status" value="1"/>
</dbReference>
<dbReference type="GO" id="GO:0004222">
    <property type="term" value="F:metalloendopeptidase activity"/>
    <property type="evidence" value="ECO:0007669"/>
    <property type="project" value="InterPro"/>
</dbReference>
<dbReference type="InterPro" id="IPR007863">
    <property type="entry name" value="Peptidase_M16_C"/>
</dbReference>
<dbReference type="Proteomes" id="UP000034175">
    <property type="component" value="Unassembled WGS sequence"/>
</dbReference>
<dbReference type="GO" id="GO:0046872">
    <property type="term" value="F:metal ion binding"/>
    <property type="evidence" value="ECO:0007669"/>
    <property type="project" value="InterPro"/>
</dbReference>
<accession>A0A0G1S199</accession>
<evidence type="ECO:0000259" key="4">
    <source>
        <dbReference type="Pfam" id="PF05193"/>
    </source>
</evidence>
<comment type="similarity">
    <text evidence="1 2">Belongs to the peptidase M16 family.</text>
</comment>
<dbReference type="InterPro" id="IPR001431">
    <property type="entry name" value="Pept_M16_Zn_BS"/>
</dbReference>
<dbReference type="Pfam" id="PF05193">
    <property type="entry name" value="Peptidase_M16_C"/>
    <property type="match status" value="1"/>
</dbReference>
<feature type="domain" description="Peptidase M16 N-terminal" evidence="3">
    <location>
        <begin position="16"/>
        <end position="161"/>
    </location>
</feature>
<comment type="caution">
    <text evidence="5">The sequence shown here is derived from an EMBL/GenBank/DDBJ whole genome shotgun (WGS) entry which is preliminary data.</text>
</comment>
<evidence type="ECO:0000313" key="5">
    <source>
        <dbReference type="EMBL" id="KKU26990.1"/>
    </source>
</evidence>
<organism evidence="5 6">
    <name type="scientific">Candidatus Magasanikbacteria bacterium GW2011_GWA2_46_17</name>
    <dbReference type="NCBI Taxonomy" id="1619042"/>
    <lineage>
        <taxon>Bacteria</taxon>
        <taxon>Candidatus Magasanikiibacteriota</taxon>
    </lineage>
</organism>